<comment type="pathway">
    <text evidence="2">Cofactor biosynthesis; thiamine diphosphate biosynthesis; thiamine diphosphate from thiamine phosphate: step 1/1.</text>
</comment>
<keyword evidence="2" id="KW-0547">Nucleotide-binding</keyword>
<dbReference type="Gene3D" id="3.30.1330.10">
    <property type="entry name" value="PurM-like, N-terminal domain"/>
    <property type="match status" value="1"/>
</dbReference>
<dbReference type="Proteomes" id="UP000248887">
    <property type="component" value="Unassembled WGS sequence"/>
</dbReference>
<dbReference type="EC" id="2.7.4.16" evidence="2"/>
<feature type="binding site" evidence="2">
    <location>
        <position position="46"/>
    </location>
    <ligand>
        <name>Mg(2+)</name>
        <dbReference type="ChEBI" id="CHEBI:18420"/>
        <label>4</label>
    </ligand>
</feature>
<dbReference type="GO" id="GO:0000287">
    <property type="term" value="F:magnesium ion binding"/>
    <property type="evidence" value="ECO:0007669"/>
    <property type="project" value="UniProtKB-UniRule"/>
</dbReference>
<sequence length="331" mass="33555">MTAGGSGEDRLIAQLFEPIARHPGALGLRDDAAFLDVPSGQRLVLTKDALVAGVHFFPDDPPASIARKAMRVNLSDLAAKGAEPLGVLLAIAIPPDMSNEALAAFAGGIGDDSLLFGAPLLGGDTVRTTGPFTVSLTALGSVPIGRMVQRTTAGAGQSIVVTGTIGDAALGLQLRLHPERPGFRALSDEQRGFLADRYLHPRPRLALAGALRAHAAAAMDISDGLVGDLTKLLVASGVAGTIEIDRIPLSAAARAAIAAEPALLETALTGGDDYEILAVIPDSHLDAFNASATATGIGAASIGRTSVGAGLAVHDTSGAAISFARGSFSHF</sequence>
<feature type="binding site" evidence="2">
    <location>
        <position position="222"/>
    </location>
    <ligand>
        <name>ATP</name>
        <dbReference type="ChEBI" id="CHEBI:30616"/>
    </ligand>
</feature>
<dbReference type="PANTHER" id="PTHR30270">
    <property type="entry name" value="THIAMINE-MONOPHOSPHATE KINASE"/>
    <property type="match status" value="1"/>
</dbReference>
<evidence type="ECO:0000259" key="4">
    <source>
        <dbReference type="Pfam" id="PF02769"/>
    </source>
</evidence>
<dbReference type="SUPFAM" id="SSF56042">
    <property type="entry name" value="PurM C-terminal domain-like"/>
    <property type="match status" value="1"/>
</dbReference>
<feature type="domain" description="PurM-like C-terminal" evidence="4">
    <location>
        <begin position="155"/>
        <end position="313"/>
    </location>
</feature>
<feature type="binding site" evidence="2">
    <location>
        <position position="220"/>
    </location>
    <ligand>
        <name>Mg(2+)</name>
        <dbReference type="ChEBI" id="CHEBI:18420"/>
        <label>3</label>
    </ligand>
</feature>
<feature type="binding site" evidence="2">
    <location>
        <position position="48"/>
    </location>
    <ligand>
        <name>Mg(2+)</name>
        <dbReference type="ChEBI" id="CHEBI:18420"/>
        <label>1</label>
    </ligand>
</feature>
<dbReference type="GO" id="GO:0009030">
    <property type="term" value="F:thiamine-phosphate kinase activity"/>
    <property type="evidence" value="ECO:0007669"/>
    <property type="project" value="UniProtKB-UniRule"/>
</dbReference>
<keyword evidence="2" id="KW-0067">ATP-binding</keyword>
<feature type="binding site" evidence="2">
    <location>
        <position position="223"/>
    </location>
    <ligand>
        <name>Mg(2+)</name>
        <dbReference type="ChEBI" id="CHEBI:18420"/>
        <label>5</label>
    </ligand>
</feature>
<dbReference type="PIRSF" id="PIRSF005303">
    <property type="entry name" value="Thiam_monoph_kin"/>
    <property type="match status" value="1"/>
</dbReference>
<dbReference type="HAMAP" id="MF_02128">
    <property type="entry name" value="TMP_kinase"/>
    <property type="match status" value="1"/>
</dbReference>
<feature type="binding site" evidence="2">
    <location>
        <position position="76"/>
    </location>
    <ligand>
        <name>Mg(2+)</name>
        <dbReference type="ChEBI" id="CHEBI:18420"/>
        <label>4</label>
    </ligand>
</feature>
<dbReference type="Pfam" id="PF02769">
    <property type="entry name" value="AIRS_C"/>
    <property type="match status" value="1"/>
</dbReference>
<dbReference type="GO" id="GO:0009229">
    <property type="term" value="P:thiamine diphosphate biosynthetic process"/>
    <property type="evidence" value="ECO:0007669"/>
    <property type="project" value="UniProtKB-UniRule"/>
</dbReference>
<feature type="binding site" evidence="2">
    <location>
        <position position="124"/>
    </location>
    <ligand>
        <name>Mg(2+)</name>
        <dbReference type="ChEBI" id="CHEBI:18420"/>
        <label>1</label>
    </ligand>
</feature>
<dbReference type="GO" id="GO:0009228">
    <property type="term" value="P:thiamine biosynthetic process"/>
    <property type="evidence" value="ECO:0007669"/>
    <property type="project" value="UniProtKB-KW"/>
</dbReference>
<comment type="function">
    <text evidence="2">Catalyzes the ATP-dependent phosphorylation of thiamine-monophosphate (TMP) to form thiamine-pyrophosphate (TPP), the active form of vitamin B1.</text>
</comment>
<keyword evidence="1 2" id="KW-0784">Thiamine biosynthesis</keyword>
<evidence type="ECO:0000259" key="3">
    <source>
        <dbReference type="Pfam" id="PF00586"/>
    </source>
</evidence>
<dbReference type="UniPathway" id="UPA00060">
    <property type="reaction ID" value="UER00142"/>
</dbReference>
<protein>
    <recommendedName>
        <fullName evidence="2">Thiamine-monophosphate kinase</fullName>
        <shortName evidence="2">TMP kinase</shortName>
        <shortName evidence="2">Thiamine-phosphate kinase</shortName>
        <ecNumber evidence="2">2.7.4.16</ecNumber>
    </recommendedName>
</protein>
<comment type="caution">
    <text evidence="5">The sequence shown here is derived from an EMBL/GenBank/DDBJ whole genome shotgun (WGS) entry which is preliminary data.</text>
</comment>
<feature type="binding site" evidence="2">
    <location>
        <position position="48"/>
    </location>
    <ligand>
        <name>Mg(2+)</name>
        <dbReference type="ChEBI" id="CHEBI:18420"/>
        <label>2</label>
    </ligand>
</feature>
<dbReference type="InterPro" id="IPR006283">
    <property type="entry name" value="ThiL-like"/>
</dbReference>
<feature type="binding site" evidence="2">
    <location>
        <position position="150"/>
    </location>
    <ligand>
        <name>ATP</name>
        <dbReference type="ChEBI" id="CHEBI:30616"/>
    </ligand>
</feature>
<keyword evidence="2" id="KW-0808">Transferase</keyword>
<evidence type="ECO:0000256" key="2">
    <source>
        <dbReference type="HAMAP-Rule" id="MF_02128"/>
    </source>
</evidence>
<dbReference type="NCBIfam" id="TIGR01379">
    <property type="entry name" value="thiL"/>
    <property type="match status" value="1"/>
</dbReference>
<keyword evidence="2 5" id="KW-0418">Kinase</keyword>
<feature type="binding site" evidence="2">
    <location>
        <position position="76"/>
    </location>
    <ligand>
        <name>Mg(2+)</name>
        <dbReference type="ChEBI" id="CHEBI:18420"/>
        <label>2</label>
    </ligand>
</feature>
<feature type="binding site" evidence="2">
    <location>
        <position position="31"/>
    </location>
    <ligand>
        <name>Mg(2+)</name>
        <dbReference type="ChEBI" id="CHEBI:18420"/>
        <label>4</label>
    </ligand>
</feature>
<comment type="caution">
    <text evidence="2">Lacks conserved residue(s) required for the propagation of feature annotation.</text>
</comment>
<organism evidence="5 6">
    <name type="scientific">Ancylobacter novellus</name>
    <name type="common">Thiobacillus novellus</name>
    <dbReference type="NCBI Taxonomy" id="921"/>
    <lineage>
        <taxon>Bacteria</taxon>
        <taxon>Pseudomonadati</taxon>
        <taxon>Pseudomonadota</taxon>
        <taxon>Alphaproteobacteria</taxon>
        <taxon>Hyphomicrobiales</taxon>
        <taxon>Xanthobacteraceae</taxon>
        <taxon>Ancylobacter</taxon>
    </lineage>
</organism>
<comment type="catalytic activity">
    <reaction evidence="2">
        <text>thiamine phosphate + ATP = thiamine diphosphate + ADP</text>
        <dbReference type="Rhea" id="RHEA:15913"/>
        <dbReference type="ChEBI" id="CHEBI:30616"/>
        <dbReference type="ChEBI" id="CHEBI:37575"/>
        <dbReference type="ChEBI" id="CHEBI:58937"/>
        <dbReference type="ChEBI" id="CHEBI:456216"/>
        <dbReference type="EC" id="2.7.4.16"/>
    </reaction>
</comment>
<feature type="binding site" evidence="2">
    <location>
        <position position="328"/>
    </location>
    <ligand>
        <name>substrate</name>
    </ligand>
</feature>
<dbReference type="Pfam" id="PF00586">
    <property type="entry name" value="AIRS"/>
    <property type="match status" value="1"/>
</dbReference>
<keyword evidence="2" id="KW-0460">Magnesium</keyword>
<evidence type="ECO:0000313" key="5">
    <source>
        <dbReference type="EMBL" id="PZQ79611.1"/>
    </source>
</evidence>
<keyword evidence="2" id="KW-0479">Metal-binding</keyword>
<dbReference type="GO" id="GO:0005524">
    <property type="term" value="F:ATP binding"/>
    <property type="evidence" value="ECO:0007669"/>
    <property type="project" value="UniProtKB-UniRule"/>
</dbReference>
<dbReference type="InterPro" id="IPR036921">
    <property type="entry name" value="PurM-like_N_sf"/>
</dbReference>
<dbReference type="EMBL" id="QFQD01000082">
    <property type="protein sequence ID" value="PZQ79611.1"/>
    <property type="molecule type" value="Genomic_DNA"/>
</dbReference>
<comment type="similarity">
    <text evidence="2">Belongs to the thiamine-monophosphate kinase family.</text>
</comment>
<dbReference type="CDD" id="cd02194">
    <property type="entry name" value="ThiL"/>
    <property type="match status" value="1"/>
</dbReference>
<comment type="miscellaneous">
    <text evidence="2">Reaction mechanism of ThiL seems to utilize a direct, inline transfer of the gamma-phosphate of ATP to TMP rather than a phosphorylated enzyme intermediate.</text>
</comment>
<dbReference type="InterPro" id="IPR036676">
    <property type="entry name" value="PurM-like_C_sf"/>
</dbReference>
<gene>
    <name evidence="2 5" type="primary">thiL</name>
    <name evidence="5" type="ORF">DI549_19715</name>
</gene>
<feature type="binding site" evidence="2">
    <location>
        <position position="272"/>
    </location>
    <ligand>
        <name>substrate</name>
    </ligand>
</feature>
<proteinExistence type="inferred from homology"/>
<dbReference type="Gene3D" id="3.90.650.10">
    <property type="entry name" value="PurM-like C-terminal domain"/>
    <property type="match status" value="1"/>
</dbReference>
<feature type="binding site" evidence="2">
    <location>
        <position position="55"/>
    </location>
    <ligand>
        <name>substrate</name>
    </ligand>
</feature>
<dbReference type="InterPro" id="IPR010918">
    <property type="entry name" value="PurM-like_C_dom"/>
</dbReference>
<evidence type="ECO:0000313" key="6">
    <source>
        <dbReference type="Proteomes" id="UP000248887"/>
    </source>
</evidence>
<dbReference type="PANTHER" id="PTHR30270:SF0">
    <property type="entry name" value="THIAMINE-MONOPHOSPHATE KINASE"/>
    <property type="match status" value="1"/>
</dbReference>
<feature type="binding site" evidence="2">
    <location>
        <position position="76"/>
    </location>
    <ligand>
        <name>Mg(2+)</name>
        <dbReference type="ChEBI" id="CHEBI:18420"/>
        <label>3</label>
    </ligand>
</feature>
<reference evidence="5 6" key="1">
    <citation type="submission" date="2017-08" db="EMBL/GenBank/DDBJ databases">
        <title>Infants hospitalized years apart are colonized by the same room-sourced microbial strains.</title>
        <authorList>
            <person name="Brooks B."/>
            <person name="Olm M.R."/>
            <person name="Firek B.A."/>
            <person name="Baker R."/>
            <person name="Thomas B.C."/>
            <person name="Morowitz M.J."/>
            <person name="Banfield J.F."/>
        </authorList>
    </citation>
    <scope>NUCLEOTIDE SEQUENCE [LARGE SCALE GENOMIC DNA]</scope>
    <source>
        <strain evidence="5">S2_005_001_R2_27</strain>
    </source>
</reference>
<evidence type="ECO:0000256" key="1">
    <source>
        <dbReference type="ARBA" id="ARBA00022977"/>
    </source>
</evidence>
<accession>A0A2W5QLX8</accession>
<feature type="binding site" evidence="2">
    <location>
        <begin position="123"/>
        <end position="124"/>
    </location>
    <ligand>
        <name>ATP</name>
        <dbReference type="ChEBI" id="CHEBI:30616"/>
    </ligand>
</feature>
<feature type="domain" description="PurM-like N-terminal" evidence="3">
    <location>
        <begin position="30"/>
        <end position="142"/>
    </location>
</feature>
<dbReference type="AlphaFoldDB" id="A0A2W5QLX8"/>
<dbReference type="SUPFAM" id="SSF55326">
    <property type="entry name" value="PurM N-terminal domain-like"/>
    <property type="match status" value="1"/>
</dbReference>
<name>A0A2W5QLX8_ANCNO</name>
<feature type="binding site" evidence="2">
    <location>
        <position position="31"/>
    </location>
    <ligand>
        <name>Mg(2+)</name>
        <dbReference type="ChEBI" id="CHEBI:18420"/>
        <label>3</label>
    </ligand>
</feature>
<dbReference type="InterPro" id="IPR016188">
    <property type="entry name" value="PurM-like_N"/>
</dbReference>